<keyword evidence="2" id="KW-1185">Reference proteome</keyword>
<gene>
    <name evidence="1" type="ORF">GBAR_LOCUS13200</name>
</gene>
<dbReference type="Proteomes" id="UP001174909">
    <property type="component" value="Unassembled WGS sequence"/>
</dbReference>
<evidence type="ECO:0000313" key="1">
    <source>
        <dbReference type="EMBL" id="CAI8022493.1"/>
    </source>
</evidence>
<dbReference type="EMBL" id="CASHTH010001958">
    <property type="protein sequence ID" value="CAI8022493.1"/>
    <property type="molecule type" value="Genomic_DNA"/>
</dbReference>
<name>A0AA35WIB2_GEOBA</name>
<protein>
    <submittedName>
        <fullName evidence="1">Uncharacterized protein</fullName>
    </submittedName>
</protein>
<accession>A0AA35WIB2</accession>
<dbReference type="AlphaFoldDB" id="A0AA35WIB2"/>
<reference evidence="1" key="1">
    <citation type="submission" date="2023-03" db="EMBL/GenBank/DDBJ databases">
        <authorList>
            <person name="Steffen K."/>
            <person name="Cardenas P."/>
        </authorList>
    </citation>
    <scope>NUCLEOTIDE SEQUENCE</scope>
</reference>
<comment type="caution">
    <text evidence="1">The sequence shown here is derived from an EMBL/GenBank/DDBJ whole genome shotgun (WGS) entry which is preliminary data.</text>
</comment>
<organism evidence="1 2">
    <name type="scientific">Geodia barretti</name>
    <name type="common">Barrett's horny sponge</name>
    <dbReference type="NCBI Taxonomy" id="519541"/>
    <lineage>
        <taxon>Eukaryota</taxon>
        <taxon>Metazoa</taxon>
        <taxon>Porifera</taxon>
        <taxon>Demospongiae</taxon>
        <taxon>Heteroscleromorpha</taxon>
        <taxon>Tetractinellida</taxon>
        <taxon>Astrophorina</taxon>
        <taxon>Geodiidae</taxon>
        <taxon>Geodia</taxon>
    </lineage>
</organism>
<sequence>MRGSVQRSSQDSSLAVNWHIFRRYSQYLINIPQKTLQHIPRLRSAR</sequence>
<evidence type="ECO:0000313" key="2">
    <source>
        <dbReference type="Proteomes" id="UP001174909"/>
    </source>
</evidence>
<proteinExistence type="predicted"/>